<gene>
    <name evidence="2" type="ORF">JMA_41660</name>
</gene>
<dbReference type="EMBL" id="CP009417">
    <property type="protein sequence ID" value="AJD93483.1"/>
    <property type="molecule type" value="Genomic_DNA"/>
</dbReference>
<dbReference type="AlphaFoldDB" id="A0A0B5AY87"/>
<feature type="transmembrane region" description="Helical" evidence="1">
    <location>
        <begin position="155"/>
        <end position="172"/>
    </location>
</feature>
<proteinExistence type="predicted"/>
<dbReference type="Pfam" id="PF04307">
    <property type="entry name" value="YdjM"/>
    <property type="match status" value="1"/>
</dbReference>
<feature type="transmembrane region" description="Helical" evidence="1">
    <location>
        <begin position="81"/>
        <end position="98"/>
    </location>
</feature>
<feature type="transmembrane region" description="Helical" evidence="1">
    <location>
        <begin position="104"/>
        <end position="124"/>
    </location>
</feature>
<evidence type="ECO:0008006" key="4">
    <source>
        <dbReference type="Google" id="ProtNLM"/>
    </source>
</evidence>
<feature type="transmembrane region" description="Helical" evidence="1">
    <location>
        <begin position="31"/>
        <end position="48"/>
    </location>
</feature>
<dbReference type="PANTHER" id="PTHR35531:SF1">
    <property type="entry name" value="INNER MEMBRANE PROTEIN YBCI-RELATED"/>
    <property type="match status" value="1"/>
</dbReference>
<dbReference type="InterPro" id="IPR007404">
    <property type="entry name" value="YdjM-like"/>
</dbReference>
<dbReference type="BioCyc" id="JESP1508404:G14D9-13450-MONOMER"/>
<reference evidence="2 3" key="1">
    <citation type="submission" date="2014-08" db="EMBL/GenBank/DDBJ databases">
        <title>Complete genome of a marine bacteria Jeotgalibacillus malaysiensis.</title>
        <authorList>
            <person name="Yaakop A.S."/>
            <person name="Chan K.-G."/>
            <person name="Goh K.M."/>
        </authorList>
    </citation>
    <scope>NUCLEOTIDE SEQUENCE [LARGE SCALE GENOMIC DNA]</scope>
    <source>
        <strain evidence="2 3">D5</strain>
        <plasmid evidence="3">Plasmid</plasmid>
    </source>
</reference>
<keyword evidence="1" id="KW-1133">Transmembrane helix</keyword>
<geneLocation type="plasmid" evidence="3"/>
<organism evidence="2 3">
    <name type="scientific">Jeotgalibacillus malaysiensis</name>
    <dbReference type="NCBI Taxonomy" id="1508404"/>
    <lineage>
        <taxon>Bacteria</taxon>
        <taxon>Bacillati</taxon>
        <taxon>Bacillota</taxon>
        <taxon>Bacilli</taxon>
        <taxon>Bacillales</taxon>
        <taxon>Caryophanaceae</taxon>
        <taxon>Jeotgalibacillus</taxon>
    </lineage>
</organism>
<name>A0A0B5AY87_9BACL</name>
<dbReference type="KEGG" id="jeo:JMA_41660"/>
<evidence type="ECO:0000313" key="3">
    <source>
        <dbReference type="Proteomes" id="UP000031449"/>
    </source>
</evidence>
<accession>A0A0B5AY87</accession>
<dbReference type="HOGENOM" id="CLU_097802_1_1_9"/>
<evidence type="ECO:0000313" key="2">
    <source>
        <dbReference type="EMBL" id="AJD93483.1"/>
    </source>
</evidence>
<protein>
    <recommendedName>
        <fullName evidence="4">Hydrolase</fullName>
    </recommendedName>
</protein>
<keyword evidence="1" id="KW-0812">Transmembrane</keyword>
<keyword evidence="3" id="KW-1185">Reference proteome</keyword>
<evidence type="ECO:0000256" key="1">
    <source>
        <dbReference type="SAM" id="Phobius"/>
    </source>
</evidence>
<sequence>MNHQAHKVAGVCAGTITATLLYSNDIHSGNTLIAIAPMILGGYIGGLLPDIDHPGSKMGRALYPIAYVVNKLFGHRGATHSLIALILTSILVLLPSFLLSGMPYFLYTHFAIGISVGFLSHLILDMSTKSGVPLLYPFIRKSYRIAKLTTGKHDMLVAVIAVMITATTIYLSI</sequence>
<keyword evidence="2" id="KW-0614">Plasmid</keyword>
<dbReference type="OrthoDB" id="5459053at2"/>
<dbReference type="Proteomes" id="UP000031449">
    <property type="component" value="Plasmid unnamed"/>
</dbReference>
<dbReference type="PANTHER" id="PTHR35531">
    <property type="entry name" value="INNER MEMBRANE PROTEIN YBCI-RELATED"/>
    <property type="match status" value="1"/>
</dbReference>
<keyword evidence="1" id="KW-0472">Membrane</keyword>